<evidence type="ECO:0000256" key="2">
    <source>
        <dbReference type="ARBA" id="ARBA00022840"/>
    </source>
</evidence>
<feature type="compositionally biased region" description="Basic and acidic residues" evidence="6">
    <location>
        <begin position="315"/>
        <end position="329"/>
    </location>
</feature>
<dbReference type="InterPro" id="IPR027417">
    <property type="entry name" value="P-loop_NTPase"/>
</dbReference>
<evidence type="ECO:0000256" key="3">
    <source>
        <dbReference type="ARBA" id="ARBA00023015"/>
    </source>
</evidence>
<dbReference type="Proteomes" id="UP000006732">
    <property type="component" value="Chromosome"/>
</dbReference>
<dbReference type="KEGG" id="ppd:Ppro_1039"/>
<feature type="domain" description="Sigma-54 factor interaction" evidence="7">
    <location>
        <begin position="340"/>
        <end position="567"/>
    </location>
</feature>
<dbReference type="InterPro" id="IPR025944">
    <property type="entry name" value="Sigma_54_int_dom_CS"/>
</dbReference>
<accession>A1AMU4</accession>
<dbReference type="Gene3D" id="3.30.450.40">
    <property type="match status" value="1"/>
</dbReference>
<evidence type="ECO:0000256" key="1">
    <source>
        <dbReference type="ARBA" id="ARBA00022741"/>
    </source>
</evidence>
<organism evidence="8 9">
    <name type="scientific">Pelobacter propionicus (strain DSM 2379 / NBRC 103807 / OttBd1)</name>
    <dbReference type="NCBI Taxonomy" id="338966"/>
    <lineage>
        <taxon>Bacteria</taxon>
        <taxon>Pseudomonadati</taxon>
        <taxon>Thermodesulfobacteriota</taxon>
        <taxon>Desulfuromonadia</taxon>
        <taxon>Desulfuromonadales</taxon>
        <taxon>Desulfuromonadaceae</taxon>
        <taxon>Pelobacter</taxon>
    </lineage>
</organism>
<dbReference type="InterPro" id="IPR025662">
    <property type="entry name" value="Sigma_54_int_dom_ATP-bd_1"/>
</dbReference>
<feature type="region of interest" description="Disordered" evidence="6">
    <location>
        <begin position="588"/>
        <end position="617"/>
    </location>
</feature>
<dbReference type="HOGENOM" id="CLU_000445_8_12_7"/>
<gene>
    <name evidence="8" type="ordered locus">Ppro_1039</name>
</gene>
<dbReference type="PANTHER" id="PTHR32071:SF77">
    <property type="entry name" value="TRANSCRIPTIONAL REGULATORY PROTEIN"/>
    <property type="match status" value="1"/>
</dbReference>
<dbReference type="Pfam" id="PF01590">
    <property type="entry name" value="GAF"/>
    <property type="match status" value="1"/>
</dbReference>
<keyword evidence="4" id="KW-0238">DNA-binding</keyword>
<evidence type="ECO:0000256" key="6">
    <source>
        <dbReference type="SAM" id="MobiDB-lite"/>
    </source>
</evidence>
<dbReference type="InterPro" id="IPR003593">
    <property type="entry name" value="AAA+_ATPase"/>
</dbReference>
<reference evidence="8 9" key="1">
    <citation type="submission" date="2006-10" db="EMBL/GenBank/DDBJ databases">
        <title>Complete sequence of chromosome of Pelobacter propionicus DSM 2379.</title>
        <authorList>
            <consortium name="US DOE Joint Genome Institute"/>
            <person name="Copeland A."/>
            <person name="Lucas S."/>
            <person name="Lapidus A."/>
            <person name="Barry K."/>
            <person name="Detter J.C."/>
            <person name="Glavina del Rio T."/>
            <person name="Hammon N."/>
            <person name="Israni S."/>
            <person name="Dalin E."/>
            <person name="Tice H."/>
            <person name="Pitluck S."/>
            <person name="Saunders E."/>
            <person name="Brettin T."/>
            <person name="Bruce D."/>
            <person name="Han C."/>
            <person name="Tapia R."/>
            <person name="Schmutz J."/>
            <person name="Larimer F."/>
            <person name="Land M."/>
            <person name="Hauser L."/>
            <person name="Kyrpides N."/>
            <person name="Kim E."/>
            <person name="Lovley D."/>
            <person name="Richardson P."/>
        </authorList>
    </citation>
    <scope>NUCLEOTIDE SEQUENCE [LARGE SCALE GENOMIC DNA]</scope>
    <source>
        <strain evidence="9">DSM 2379 / NBRC 103807 / OttBd1</strain>
    </source>
</reference>
<dbReference type="OrthoDB" id="9814761at2"/>
<dbReference type="PROSITE" id="PS50045">
    <property type="entry name" value="SIGMA54_INTERACT_4"/>
    <property type="match status" value="1"/>
</dbReference>
<keyword evidence="5" id="KW-0804">Transcription</keyword>
<evidence type="ECO:0000313" key="8">
    <source>
        <dbReference type="EMBL" id="ABK98664.1"/>
    </source>
</evidence>
<dbReference type="GO" id="GO:0043565">
    <property type="term" value="F:sequence-specific DNA binding"/>
    <property type="evidence" value="ECO:0007669"/>
    <property type="project" value="InterPro"/>
</dbReference>
<dbReference type="RefSeq" id="WP_011734968.1">
    <property type="nucleotide sequence ID" value="NC_008609.1"/>
</dbReference>
<dbReference type="AlphaFoldDB" id="A1AMU4"/>
<dbReference type="SMART" id="SM00382">
    <property type="entry name" value="AAA"/>
    <property type="match status" value="1"/>
</dbReference>
<dbReference type="Gene3D" id="1.10.8.60">
    <property type="match status" value="1"/>
</dbReference>
<dbReference type="STRING" id="338966.Ppro_1039"/>
<proteinExistence type="predicted"/>
<feature type="compositionally biased region" description="Pro residues" evidence="6">
    <location>
        <begin position="595"/>
        <end position="605"/>
    </location>
</feature>
<dbReference type="FunFam" id="3.40.50.300:FF:000006">
    <property type="entry name" value="DNA-binding transcriptional regulator NtrC"/>
    <property type="match status" value="1"/>
</dbReference>
<dbReference type="Pfam" id="PF25601">
    <property type="entry name" value="AAA_lid_14"/>
    <property type="match status" value="1"/>
</dbReference>
<protein>
    <submittedName>
        <fullName evidence="8">GAF modulated sigma54 specific transcriptional regulator, Fis family</fullName>
    </submittedName>
</protein>
<dbReference type="Gene3D" id="3.40.50.300">
    <property type="entry name" value="P-loop containing nucleotide triphosphate hydrolases"/>
    <property type="match status" value="1"/>
</dbReference>
<dbReference type="InterPro" id="IPR058031">
    <property type="entry name" value="AAA_lid_NorR"/>
</dbReference>
<name>A1AMU4_PELPD</name>
<keyword evidence="2" id="KW-0067">ATP-binding</keyword>
<keyword evidence="3" id="KW-0805">Transcription regulation</keyword>
<dbReference type="PROSITE" id="PS00688">
    <property type="entry name" value="SIGMA54_INTERACT_3"/>
    <property type="match status" value="1"/>
</dbReference>
<dbReference type="InterPro" id="IPR002078">
    <property type="entry name" value="Sigma_54_int"/>
</dbReference>
<evidence type="ECO:0000256" key="5">
    <source>
        <dbReference type="ARBA" id="ARBA00023163"/>
    </source>
</evidence>
<dbReference type="InterPro" id="IPR029016">
    <property type="entry name" value="GAF-like_dom_sf"/>
</dbReference>
<dbReference type="GO" id="GO:0005524">
    <property type="term" value="F:ATP binding"/>
    <property type="evidence" value="ECO:0007669"/>
    <property type="project" value="UniProtKB-KW"/>
</dbReference>
<dbReference type="eggNOG" id="COG3284">
    <property type="taxonomic scope" value="Bacteria"/>
</dbReference>
<dbReference type="EMBL" id="CP000482">
    <property type="protein sequence ID" value="ABK98664.1"/>
    <property type="molecule type" value="Genomic_DNA"/>
</dbReference>
<feature type="region of interest" description="Disordered" evidence="6">
    <location>
        <begin position="315"/>
        <end position="334"/>
    </location>
</feature>
<keyword evidence="9" id="KW-1185">Reference proteome</keyword>
<dbReference type="CDD" id="cd00009">
    <property type="entry name" value="AAA"/>
    <property type="match status" value="1"/>
</dbReference>
<keyword evidence="1" id="KW-0547">Nucleotide-binding</keyword>
<dbReference type="InterPro" id="IPR025943">
    <property type="entry name" value="Sigma_54_int_dom_ATP-bd_2"/>
</dbReference>
<dbReference type="InterPro" id="IPR002197">
    <property type="entry name" value="HTH_Fis"/>
</dbReference>
<dbReference type="PROSITE" id="PS00676">
    <property type="entry name" value="SIGMA54_INTERACT_2"/>
    <property type="match status" value="1"/>
</dbReference>
<sequence>MSNSYTKNHISDVIRSVNSNNLPSIRSNTTAPVIHSSWKRCFNDYSIDPSSKSKPRIITGSALKECQEPLEEFLFIAKSGMKSLYEKIATAGYVILLGDANGVTIDYMGNPDTEKEHRDAGLYLGSLWAESVEGTCGVGTCIEEKRPITIHRDEHFRARHIGLSCSTTPLFFPDGTLLGVLDISQLHPPQSRDSQLLALQMLSYSARLIENAYFMRLYKDCWIVRFSCMKAFVEVVAESFLAVSNEGYVIAANQSALTQLQGPQLPSPIGRHVSAVFDLRMEELVEHATHKTTTILPIRFLDTGYQYFATFRAPEKKSPLSPPKKETRSKPSPHFTLDYLAGTDPRMAYNVNCAKRLMNRNISILLIGETGTGKEVFARAIHEASDRASKPFVALNCASIPESLIESELFGYKQGAFTGANSKGMRGKILQSSGGTLFLDEIGDMPFNLQTRLLRVLAEREVQPLGSESVIKVDLNIICATLRNLEELVREKQFREDLYYRLNGITIKLPPLRERTDRALVIENALAAEAEPGVETGLAPEALEILAAYDWPGNIRQLRNALRFSIAISEGETIHARDLPPDLLKAPTSGIALPAPAPSPEPLPAQDPASLLPDLPPQDAQEREKLLRTLKKNKWNITDASRELCVSRSTLYRKMSKYHLIPPNEL</sequence>
<evidence type="ECO:0000259" key="7">
    <source>
        <dbReference type="PROSITE" id="PS50045"/>
    </source>
</evidence>
<dbReference type="SUPFAM" id="SSF52540">
    <property type="entry name" value="P-loop containing nucleoside triphosphate hydrolases"/>
    <property type="match status" value="1"/>
</dbReference>
<dbReference type="Pfam" id="PF00158">
    <property type="entry name" value="Sigma54_activat"/>
    <property type="match status" value="1"/>
</dbReference>
<dbReference type="GO" id="GO:0006355">
    <property type="term" value="P:regulation of DNA-templated transcription"/>
    <property type="evidence" value="ECO:0007669"/>
    <property type="project" value="InterPro"/>
</dbReference>
<dbReference type="InterPro" id="IPR009057">
    <property type="entry name" value="Homeodomain-like_sf"/>
</dbReference>
<dbReference type="PANTHER" id="PTHR32071">
    <property type="entry name" value="TRANSCRIPTIONAL REGULATORY PROTEIN"/>
    <property type="match status" value="1"/>
</dbReference>
<dbReference type="PROSITE" id="PS00675">
    <property type="entry name" value="SIGMA54_INTERACT_1"/>
    <property type="match status" value="1"/>
</dbReference>
<dbReference type="SUPFAM" id="SSF46689">
    <property type="entry name" value="Homeodomain-like"/>
    <property type="match status" value="1"/>
</dbReference>
<evidence type="ECO:0000256" key="4">
    <source>
        <dbReference type="ARBA" id="ARBA00023125"/>
    </source>
</evidence>
<dbReference type="InterPro" id="IPR003018">
    <property type="entry name" value="GAF"/>
</dbReference>
<dbReference type="Gene3D" id="1.10.10.60">
    <property type="entry name" value="Homeodomain-like"/>
    <property type="match status" value="1"/>
</dbReference>
<dbReference type="Pfam" id="PF02954">
    <property type="entry name" value="HTH_8"/>
    <property type="match status" value="1"/>
</dbReference>
<evidence type="ECO:0000313" key="9">
    <source>
        <dbReference type="Proteomes" id="UP000006732"/>
    </source>
</evidence>